<dbReference type="HOGENOM" id="CLU_937061_0_0_1"/>
<reference evidence="1 2" key="1">
    <citation type="submission" date="2014-04" db="EMBL/GenBank/DDBJ databases">
        <title>Evolutionary Origins and Diversification of the Mycorrhizal Mutualists.</title>
        <authorList>
            <consortium name="DOE Joint Genome Institute"/>
            <consortium name="Mycorrhizal Genomics Consortium"/>
            <person name="Kohler A."/>
            <person name="Kuo A."/>
            <person name="Nagy L.G."/>
            <person name="Floudas D."/>
            <person name="Copeland A."/>
            <person name="Barry K.W."/>
            <person name="Cichocki N."/>
            <person name="Veneault-Fourrey C."/>
            <person name="LaButti K."/>
            <person name="Lindquist E.A."/>
            <person name="Lipzen A."/>
            <person name="Lundell T."/>
            <person name="Morin E."/>
            <person name="Murat C."/>
            <person name="Riley R."/>
            <person name="Ohm R."/>
            <person name="Sun H."/>
            <person name="Tunlid A."/>
            <person name="Henrissat B."/>
            <person name="Grigoriev I.V."/>
            <person name="Hibbett D.S."/>
            <person name="Martin F."/>
        </authorList>
    </citation>
    <scope>NUCLEOTIDE SEQUENCE [LARGE SCALE GENOMIC DNA]</scope>
    <source>
        <strain evidence="1 2">FD-317 M1</strain>
    </source>
</reference>
<protein>
    <submittedName>
        <fullName evidence="1">Uncharacterized protein</fullName>
    </submittedName>
</protein>
<sequence length="297" mass="33592">MSRGSVKHLLIRNESPFDTTVQVVENNPNGRAFVLNPDLLAGHSWLYQLEREPIANGTEFKLQIIHELRTGRSPAVLTFSNSAPNKKAEYLIKGTINDPQIMFKGFVDKDDLSFVLLDEEEIRAGRQYVMSQRIPDPPASLTEKSRWIQCVVRNMTQFRIVLQDHHTYFDSGRYWEPPSDILPFDQMIFTCCNGDGTFFTGATGGTSFRMILDPVTWYDFAIGWTNPYIGSIKAGIVHSSNPQDGYDHASPEGNAFRSQEVFKGIDKDWKAGGWYLHLSASAGSQIIMYTLTEVRNV</sequence>
<organism evidence="1 2">
    <name type="scientific">Collybiopsis luxurians FD-317 M1</name>
    <dbReference type="NCBI Taxonomy" id="944289"/>
    <lineage>
        <taxon>Eukaryota</taxon>
        <taxon>Fungi</taxon>
        <taxon>Dikarya</taxon>
        <taxon>Basidiomycota</taxon>
        <taxon>Agaricomycotina</taxon>
        <taxon>Agaricomycetes</taxon>
        <taxon>Agaricomycetidae</taxon>
        <taxon>Agaricales</taxon>
        <taxon>Marasmiineae</taxon>
        <taxon>Omphalotaceae</taxon>
        <taxon>Collybiopsis</taxon>
        <taxon>Collybiopsis luxurians</taxon>
    </lineage>
</organism>
<gene>
    <name evidence="1" type="ORF">GYMLUDRAFT_248402</name>
</gene>
<accession>A0A0D0CKX8</accession>
<dbReference type="EMBL" id="KN834803">
    <property type="protein sequence ID" value="KIK55808.1"/>
    <property type="molecule type" value="Genomic_DNA"/>
</dbReference>
<evidence type="ECO:0000313" key="2">
    <source>
        <dbReference type="Proteomes" id="UP000053593"/>
    </source>
</evidence>
<dbReference type="Gene3D" id="2.60.270.50">
    <property type="match status" value="1"/>
</dbReference>
<dbReference type="AlphaFoldDB" id="A0A0D0CKX8"/>
<proteinExistence type="predicted"/>
<dbReference type="Proteomes" id="UP000053593">
    <property type="component" value="Unassembled WGS sequence"/>
</dbReference>
<name>A0A0D0CKX8_9AGAR</name>
<dbReference type="OrthoDB" id="3025558at2759"/>
<keyword evidence="2" id="KW-1185">Reference proteome</keyword>
<evidence type="ECO:0000313" key="1">
    <source>
        <dbReference type="EMBL" id="KIK55808.1"/>
    </source>
</evidence>